<sequence length="287" mass="32076">MKKFFIAIFSVISFCTTNAQELEKGLLWKVSGNGLEMPSYVFGTIHATCNATLSPEVLKALDNTTQLYLEIDMDSKTLTADMMKGVAMKGGRKISEMVSADEFKSLDAFLKDNIGLGMTILDTYKPLIIESLLLPKMLNCEIQSYELELVKHSQQQQEEILGLETVQEQLTVFDNIPYEEQVKSLLKMSADGLSGSTTQLKSLIVLYESQDLNKLYAYMTNETDPVYFDHNDILLTNRNINWIPKIEAVAKKQPTLFAVGAGHLAGEQGVIMLLRKKGYTVEPVVAK</sequence>
<comment type="caution">
    <text evidence="1">The sequence shown here is derived from an EMBL/GenBank/DDBJ whole genome shotgun (WGS) entry which is preliminary data.</text>
</comment>
<dbReference type="InterPro" id="IPR047111">
    <property type="entry name" value="YbaP-like"/>
</dbReference>
<dbReference type="Pfam" id="PF01963">
    <property type="entry name" value="TraB_PrgY_gumN"/>
    <property type="match status" value="1"/>
</dbReference>
<accession>A0A0M8MHV7</accession>
<evidence type="ECO:0008006" key="3">
    <source>
        <dbReference type="Google" id="ProtNLM"/>
    </source>
</evidence>
<gene>
    <name evidence="1" type="ORF">AM493_07565</name>
</gene>
<protein>
    <recommendedName>
        <fullName evidence="3">Polysaccharide biosynthesis protein GumN</fullName>
    </recommendedName>
</protein>
<dbReference type="CDD" id="cd14789">
    <property type="entry name" value="Tiki"/>
    <property type="match status" value="1"/>
</dbReference>
<dbReference type="EMBL" id="LIYD01000005">
    <property type="protein sequence ID" value="KOS05908.1"/>
    <property type="molecule type" value="Genomic_DNA"/>
</dbReference>
<dbReference type="OrthoDB" id="9798714at2"/>
<reference evidence="1 2" key="1">
    <citation type="submission" date="2015-08" db="EMBL/GenBank/DDBJ databases">
        <title>Whole genome sequence of Flavobacterium akiainvivens IK-1T, from decaying Wikstroemia oahuensis, an endemic Hawaiian shrub.</title>
        <authorList>
            <person name="Wan X."/>
            <person name="Hou S."/>
            <person name="Saito J."/>
            <person name="Donachie S."/>
        </authorList>
    </citation>
    <scope>NUCLEOTIDE SEQUENCE [LARGE SCALE GENOMIC DNA]</scope>
    <source>
        <strain evidence="1 2">IK-1</strain>
    </source>
</reference>
<organism evidence="1 2">
    <name type="scientific">Flavobacterium akiainvivens</name>
    <dbReference type="NCBI Taxonomy" id="1202724"/>
    <lineage>
        <taxon>Bacteria</taxon>
        <taxon>Pseudomonadati</taxon>
        <taxon>Bacteroidota</taxon>
        <taxon>Flavobacteriia</taxon>
        <taxon>Flavobacteriales</taxon>
        <taxon>Flavobacteriaceae</taxon>
        <taxon>Flavobacterium</taxon>
    </lineage>
</organism>
<evidence type="ECO:0000313" key="1">
    <source>
        <dbReference type="EMBL" id="KOS05908.1"/>
    </source>
</evidence>
<evidence type="ECO:0000313" key="2">
    <source>
        <dbReference type="Proteomes" id="UP000037755"/>
    </source>
</evidence>
<dbReference type="RefSeq" id="WP_054407255.1">
    <property type="nucleotide sequence ID" value="NZ_FOYA01000008.1"/>
</dbReference>
<dbReference type="PANTHER" id="PTHR40590">
    <property type="entry name" value="CYTOPLASMIC PROTEIN-RELATED"/>
    <property type="match status" value="1"/>
</dbReference>
<dbReference type="InterPro" id="IPR002816">
    <property type="entry name" value="TraB/PrgY/GumN_fam"/>
</dbReference>
<dbReference type="Proteomes" id="UP000037755">
    <property type="component" value="Unassembled WGS sequence"/>
</dbReference>
<proteinExistence type="predicted"/>
<keyword evidence="2" id="KW-1185">Reference proteome</keyword>
<dbReference type="PATRIC" id="fig|1202724.3.peg.1575"/>
<dbReference type="STRING" id="1202724.AM493_07565"/>
<dbReference type="AlphaFoldDB" id="A0A0M8MHV7"/>
<name>A0A0M8MHV7_9FLAO</name>
<dbReference type="PANTHER" id="PTHR40590:SF1">
    <property type="entry name" value="CYTOPLASMIC PROTEIN"/>
    <property type="match status" value="1"/>
</dbReference>